<evidence type="ECO:0000259" key="3">
    <source>
        <dbReference type="PROSITE" id="PS51462"/>
    </source>
</evidence>
<organism evidence="4 5">
    <name type="scientific">Symbiodinium pilosum</name>
    <name type="common">Dinoflagellate</name>
    <dbReference type="NCBI Taxonomy" id="2952"/>
    <lineage>
        <taxon>Eukaryota</taxon>
        <taxon>Sar</taxon>
        <taxon>Alveolata</taxon>
        <taxon>Dinophyceae</taxon>
        <taxon>Suessiales</taxon>
        <taxon>Symbiodiniaceae</taxon>
        <taxon>Symbiodinium</taxon>
    </lineage>
</organism>
<reference evidence="4" key="1">
    <citation type="submission" date="2021-02" db="EMBL/GenBank/DDBJ databases">
        <authorList>
            <person name="Dougan E. K."/>
            <person name="Rhodes N."/>
            <person name="Thang M."/>
            <person name="Chan C."/>
        </authorList>
    </citation>
    <scope>NUCLEOTIDE SEQUENCE</scope>
</reference>
<dbReference type="SUPFAM" id="SSF55811">
    <property type="entry name" value="Nudix"/>
    <property type="match status" value="1"/>
</dbReference>
<dbReference type="Proteomes" id="UP000649617">
    <property type="component" value="Unassembled WGS sequence"/>
</dbReference>
<evidence type="ECO:0000256" key="2">
    <source>
        <dbReference type="RuleBase" id="RU003476"/>
    </source>
</evidence>
<dbReference type="InterPro" id="IPR000086">
    <property type="entry name" value="NUDIX_hydrolase_dom"/>
</dbReference>
<dbReference type="GO" id="GO:0016787">
    <property type="term" value="F:hydrolase activity"/>
    <property type="evidence" value="ECO:0007669"/>
    <property type="project" value="UniProtKB-KW"/>
</dbReference>
<keyword evidence="1 2" id="KW-0378">Hydrolase</keyword>
<keyword evidence="5" id="KW-1185">Reference proteome</keyword>
<protein>
    <submittedName>
        <fullName evidence="4">Nudt17 protein</fullName>
    </submittedName>
</protein>
<gene>
    <name evidence="4" type="primary">nudt17</name>
    <name evidence="4" type="ORF">SPIL2461_LOCUS7753</name>
</gene>
<dbReference type="AlphaFoldDB" id="A0A812NUT5"/>
<dbReference type="PRINTS" id="PR00502">
    <property type="entry name" value="NUDIXFAMILY"/>
</dbReference>
<evidence type="ECO:0000313" key="5">
    <source>
        <dbReference type="Proteomes" id="UP000649617"/>
    </source>
</evidence>
<dbReference type="PROSITE" id="PS00893">
    <property type="entry name" value="NUDIX_BOX"/>
    <property type="match status" value="1"/>
</dbReference>
<dbReference type="EMBL" id="CAJNIZ010012314">
    <property type="protein sequence ID" value="CAE7332771.1"/>
    <property type="molecule type" value="Genomic_DNA"/>
</dbReference>
<evidence type="ECO:0000313" key="4">
    <source>
        <dbReference type="EMBL" id="CAE7332771.1"/>
    </source>
</evidence>
<sequence>DTWGHSVQCPVAELAARGVTLPPRAPNVKLAVVVFPQDREGRLLVTQRAAHMRTFPRCWVFPGGGVDEGEALAVAASRELVEETGLSVTPSSLQPLCLWESVFPTSVEGCIEAGQVKGHSVTVFLEALLDPATAGNVVLQSSECERCAWVSLQWLMDLHSPSAFEVADGHGTELPLLNGWQVVRTEEESEATAAALKECKIEATQLSGIYPNAVGEGIGQGHLFALSVLWSKRLESSNL</sequence>
<dbReference type="InterPro" id="IPR020476">
    <property type="entry name" value="Nudix_hydrolase"/>
</dbReference>
<feature type="non-terminal residue" evidence="4">
    <location>
        <position position="1"/>
    </location>
</feature>
<feature type="domain" description="Nudix hydrolase" evidence="3">
    <location>
        <begin position="27"/>
        <end position="174"/>
    </location>
</feature>
<dbReference type="InterPro" id="IPR015797">
    <property type="entry name" value="NUDIX_hydrolase-like_dom_sf"/>
</dbReference>
<dbReference type="Pfam" id="PF00293">
    <property type="entry name" value="NUDIX"/>
    <property type="match status" value="1"/>
</dbReference>
<accession>A0A812NUT5</accession>
<evidence type="ECO:0000256" key="1">
    <source>
        <dbReference type="ARBA" id="ARBA00022801"/>
    </source>
</evidence>
<dbReference type="PANTHER" id="PTHR43736">
    <property type="entry name" value="ADP-RIBOSE PYROPHOSPHATASE"/>
    <property type="match status" value="1"/>
</dbReference>
<dbReference type="PANTHER" id="PTHR43736:SF1">
    <property type="entry name" value="DIHYDRONEOPTERIN TRIPHOSPHATE DIPHOSPHATASE"/>
    <property type="match status" value="1"/>
</dbReference>
<dbReference type="InterPro" id="IPR020084">
    <property type="entry name" value="NUDIX_hydrolase_CS"/>
</dbReference>
<dbReference type="Gene3D" id="3.90.79.10">
    <property type="entry name" value="Nucleoside Triphosphate Pyrophosphohydrolase"/>
    <property type="match status" value="1"/>
</dbReference>
<dbReference type="PROSITE" id="PS51462">
    <property type="entry name" value="NUDIX"/>
    <property type="match status" value="1"/>
</dbReference>
<comment type="similarity">
    <text evidence="2">Belongs to the Nudix hydrolase family.</text>
</comment>
<dbReference type="OrthoDB" id="16820at2759"/>
<proteinExistence type="inferred from homology"/>
<comment type="caution">
    <text evidence="4">The sequence shown here is derived from an EMBL/GenBank/DDBJ whole genome shotgun (WGS) entry which is preliminary data.</text>
</comment>
<name>A0A812NUT5_SYMPI</name>